<gene>
    <name evidence="9" type="ORF">OMM_00150</name>
</gene>
<keyword evidence="4" id="KW-0511">Multifunctional enzyme</keyword>
<dbReference type="InterPro" id="IPR036736">
    <property type="entry name" value="ACP-like_sf"/>
</dbReference>
<feature type="domain" description="Ketosynthase family 3 (KS3)" evidence="8">
    <location>
        <begin position="391"/>
        <end position="808"/>
    </location>
</feature>
<dbReference type="GO" id="GO:0006633">
    <property type="term" value="P:fatty acid biosynthetic process"/>
    <property type="evidence" value="ECO:0007669"/>
    <property type="project" value="InterPro"/>
</dbReference>
<dbReference type="FunFam" id="3.40.366.10:FF:000002">
    <property type="entry name" value="Probable polyketide synthase 2"/>
    <property type="match status" value="1"/>
</dbReference>
<dbReference type="GO" id="GO:0031177">
    <property type="term" value="F:phosphopantetheine binding"/>
    <property type="evidence" value="ECO:0007669"/>
    <property type="project" value="InterPro"/>
</dbReference>
<protein>
    <submittedName>
        <fullName evidence="9">Beta-ketoacyl synthase</fullName>
    </submittedName>
</protein>
<dbReference type="InterPro" id="IPR016181">
    <property type="entry name" value="Acyl_CoA_acyltransferase"/>
</dbReference>
<dbReference type="SUPFAM" id="SSF53901">
    <property type="entry name" value="Thiolase-like"/>
    <property type="match status" value="1"/>
</dbReference>
<dbReference type="InterPro" id="IPR014031">
    <property type="entry name" value="Ketoacyl_synth_C"/>
</dbReference>
<feature type="domain" description="N-acetyltransferase" evidence="7">
    <location>
        <begin position="44"/>
        <end position="238"/>
    </location>
</feature>
<dbReference type="Pfam" id="PF02801">
    <property type="entry name" value="Ketoacyl-synt_C"/>
    <property type="match status" value="1"/>
</dbReference>
<evidence type="ECO:0000259" key="6">
    <source>
        <dbReference type="PROSITE" id="PS50075"/>
    </source>
</evidence>
<dbReference type="PROSITE" id="PS52004">
    <property type="entry name" value="KS3_2"/>
    <property type="match status" value="1"/>
</dbReference>
<dbReference type="Gene3D" id="3.40.47.10">
    <property type="match status" value="1"/>
</dbReference>
<dbReference type="Gene3D" id="3.40.630.30">
    <property type="match status" value="1"/>
</dbReference>
<evidence type="ECO:0000256" key="5">
    <source>
        <dbReference type="ARBA" id="ARBA00054155"/>
    </source>
</evidence>
<evidence type="ECO:0000256" key="4">
    <source>
        <dbReference type="ARBA" id="ARBA00023268"/>
    </source>
</evidence>
<evidence type="ECO:0000259" key="7">
    <source>
        <dbReference type="PROSITE" id="PS51186"/>
    </source>
</evidence>
<dbReference type="GO" id="GO:0004312">
    <property type="term" value="F:fatty acid synthase activity"/>
    <property type="evidence" value="ECO:0007669"/>
    <property type="project" value="TreeGrafter"/>
</dbReference>
<dbReference type="InterPro" id="IPR020806">
    <property type="entry name" value="PKS_PP-bd"/>
</dbReference>
<evidence type="ECO:0000259" key="8">
    <source>
        <dbReference type="PROSITE" id="PS52004"/>
    </source>
</evidence>
<keyword evidence="2" id="KW-0597">Phosphoprotein</keyword>
<dbReference type="InterPro" id="IPR020841">
    <property type="entry name" value="PKS_Beta-ketoAc_synthase_dom"/>
</dbReference>
<dbReference type="Pfam" id="PF08242">
    <property type="entry name" value="Methyltransf_12"/>
    <property type="match status" value="1"/>
</dbReference>
<evidence type="ECO:0000256" key="3">
    <source>
        <dbReference type="ARBA" id="ARBA00022679"/>
    </source>
</evidence>
<keyword evidence="3" id="KW-0808">Transferase</keyword>
<evidence type="ECO:0000256" key="1">
    <source>
        <dbReference type="ARBA" id="ARBA00022450"/>
    </source>
</evidence>
<proteinExistence type="predicted"/>
<dbReference type="SUPFAM" id="SSF47336">
    <property type="entry name" value="ACP-like"/>
    <property type="match status" value="1"/>
</dbReference>
<dbReference type="InterPro" id="IPR000182">
    <property type="entry name" value="GNAT_dom"/>
</dbReference>
<dbReference type="Pfam" id="PF00698">
    <property type="entry name" value="Acyl_transf_1"/>
    <property type="match status" value="1"/>
</dbReference>
<sequence>MDITSAFGREADFFIRAAEIGLFLPFEKTGLNDSTLSHYQKRHYRIRYASIQDLNELMSIERQCWSSSLQSSENHIRQRVIQFPKGNLVIQIKDRIVGSIYSQRINDILDITNKNCDNILSCHLDDGKYIQLLSINVISEFGYQGLGDQLLSFMLNYARKISGICGVVAVSLCKDYSKHSNISIQEYVEKRDEDGLLIDPILRFHECHGGKVSGLIKNYRPEDKDNSGYGVLIHYDFQNKKTNPVCQNTPIKPYQNFPISKTIKQCICNVLPDKSIYDPQKTLKDLGMDSIHLLKMLSLLNKRLGLELDSTLLFKYSTPEALTNYLENRLTPSDTKIKNNNCTSSTNSLIESRLQNIETIVQKIDSQIDRISIPNNKKVNKQDERYKEHNKEPIAIIGMSCRFPHNAHSPEKYWKLLHNGINAVDEVPQERWKIDSHDNINHYGGFIDHIDLFDASFFNISPREANNTDPQQRILLEETWKALENSFINPDSLIKSKTGVFVGVFGHDYERLQSQANERFNIDSYFATGTSPSIMSGRLSYFFDFQGPAITINTACSSSLVAVHMACQSLRNKECNMAIASGINLILTPDIGIVFDKSGMIAHDGICKTFDQSANGYVRSEGCGVVVLKPLSQAIDDNNPILAVIRGSAINQDGTSNGLTAPNATAQEEVIKQALNDAHVNPHDVTYIETHGTGTKLGDPVEIKAIESVFSRRDITNPLYIGSVKTNIGHTEASSGIAGLIKVVLSMQHAHIPKHLHFKQLNSLIHLDNIPGIIPVKGMQWKKNGKPYIAGVSSFGFSGTNAHVIIEEHPDTNKQQLISNTFDDSNHILVLSAKTKASLKKLAQRYDHYFQNNIDANLSSICFTANTSRAHFDHRLSIVGKSISEVHSQLKSFIDDKSDPGWSSGITKPVKVAFLFTGQGSQYVGMGRPLYETQPIFRQTLKQCDDILKQYLKHSIIDLMYSKDGQQDLLHLTAYTQPSLFSIEYALAMLWRSWGIEPDIVLGHSVGEYVAACIAGVFSLEDGLKLIANRAALMQALPTNGEMAAIFADEEIVSNAITPYKENVSIAAYNGPKLIVISGLQQSIVAICQNLEKQGVRATRLNVSHAFHSPLMDPMLTPFKNIADTINYSSPDIPFITNVHGRLATSEITEADYWVTHVRNPVQFAKSIHTLFELDYKTFLEIGPKPVLTGMAKRINNHPEYKWLPSLSMGISDWTQLFRTLGNLYVLGASVNWNSLYQNESLNYVTLPNYPFQRNSYWFKTNEKKQILQPKDKNKSKDLPDWFYQINWQIKNIHFKNGIIRFPEPQDIHKKLISTISSKTKIYKDLLTEVESLSIFYILNSLKEMGISLDSGSMINENDYSSKYRISSNHYKMFNHLLKMLEEEHIIERNQTGFRFVSKPTFESPSVISKKLASKYPDAKIVFEILDRCGASLSNVLTGSIDPIHLLFPEADTSSATLLYEDSPAFGPVNLLASQVIAAAIAQITDDQELNILEIGAGTGGTTSHILPDLPVSQTKYVFSDVSPLFTNKAKERFKQYPFLRFSNLGY</sequence>
<dbReference type="PROSITE" id="PS00012">
    <property type="entry name" value="PHOSPHOPANTETHEINE"/>
    <property type="match status" value="1"/>
</dbReference>
<dbReference type="Gene3D" id="3.40.50.150">
    <property type="entry name" value="Vaccinia Virus protein VP39"/>
    <property type="match status" value="1"/>
</dbReference>
<feature type="domain" description="Carrier" evidence="6">
    <location>
        <begin position="254"/>
        <end position="330"/>
    </location>
</feature>
<dbReference type="PROSITE" id="PS50075">
    <property type="entry name" value="CARRIER"/>
    <property type="match status" value="1"/>
</dbReference>
<dbReference type="InterPro" id="IPR050091">
    <property type="entry name" value="PKS_NRPS_Biosynth_Enz"/>
</dbReference>
<dbReference type="InterPro" id="IPR016035">
    <property type="entry name" value="Acyl_Trfase/lysoPLipase"/>
</dbReference>
<dbReference type="PROSITE" id="PS51186">
    <property type="entry name" value="GNAT"/>
    <property type="match status" value="1"/>
</dbReference>
<dbReference type="GO" id="GO:0004315">
    <property type="term" value="F:3-oxoacyl-[acyl-carrier-protein] synthase activity"/>
    <property type="evidence" value="ECO:0007669"/>
    <property type="project" value="InterPro"/>
</dbReference>
<dbReference type="Gene3D" id="3.30.70.3290">
    <property type="match status" value="1"/>
</dbReference>
<dbReference type="Pfam" id="PF22621">
    <property type="entry name" value="CurL-like_PKS_C"/>
    <property type="match status" value="1"/>
</dbReference>
<keyword evidence="1" id="KW-0596">Phosphopantetheine</keyword>
<dbReference type="FunFam" id="3.40.47.10:FF:000019">
    <property type="entry name" value="Polyketide synthase type I"/>
    <property type="match status" value="1"/>
</dbReference>
<dbReference type="InterPro" id="IPR018201">
    <property type="entry name" value="Ketoacyl_synth_AS"/>
</dbReference>
<dbReference type="InterPro" id="IPR001227">
    <property type="entry name" value="Ac_transferase_dom_sf"/>
</dbReference>
<reference evidence="10" key="1">
    <citation type="submission" date="2012-11" db="EMBL/GenBank/DDBJ databases">
        <authorList>
            <person name="Lucero-Rivera Y.E."/>
            <person name="Tovar-Ramirez D."/>
        </authorList>
    </citation>
    <scope>NUCLEOTIDE SEQUENCE [LARGE SCALE GENOMIC DNA]</scope>
    <source>
        <strain evidence="10">Araruama</strain>
    </source>
</reference>
<dbReference type="Pfam" id="PF00550">
    <property type="entry name" value="PP-binding"/>
    <property type="match status" value="1"/>
</dbReference>
<dbReference type="Proteomes" id="UP000189670">
    <property type="component" value="Unassembled WGS sequence"/>
</dbReference>
<dbReference type="Pfam" id="PF00109">
    <property type="entry name" value="ketoacyl-synt"/>
    <property type="match status" value="1"/>
</dbReference>
<dbReference type="PANTHER" id="PTHR43775">
    <property type="entry name" value="FATTY ACID SYNTHASE"/>
    <property type="match status" value="1"/>
</dbReference>
<dbReference type="SUPFAM" id="SSF55729">
    <property type="entry name" value="Acyl-CoA N-acyltransferases (Nat)"/>
    <property type="match status" value="1"/>
</dbReference>
<dbReference type="SUPFAM" id="SSF53335">
    <property type="entry name" value="S-adenosyl-L-methionine-dependent methyltransferases"/>
    <property type="match status" value="1"/>
</dbReference>
<dbReference type="InterPro" id="IPR029063">
    <property type="entry name" value="SAM-dependent_MTases_sf"/>
</dbReference>
<evidence type="ECO:0000256" key="2">
    <source>
        <dbReference type="ARBA" id="ARBA00022553"/>
    </source>
</evidence>
<comment type="caution">
    <text evidence="9">The sequence shown here is derived from an EMBL/GenBank/DDBJ whole genome shotgun (WGS) entry which is preliminary data.</text>
</comment>
<dbReference type="InterPro" id="IPR009081">
    <property type="entry name" value="PP-bd_ACP"/>
</dbReference>
<dbReference type="SMART" id="SM00823">
    <property type="entry name" value="PKS_PP"/>
    <property type="match status" value="1"/>
</dbReference>
<dbReference type="Gene3D" id="3.40.366.10">
    <property type="entry name" value="Malonyl-Coenzyme A Acyl Carrier Protein, domain 2"/>
    <property type="match status" value="1"/>
</dbReference>
<dbReference type="InterPro" id="IPR016036">
    <property type="entry name" value="Malonyl_transacylase_ACP-bd"/>
</dbReference>
<evidence type="ECO:0000313" key="10">
    <source>
        <dbReference type="Proteomes" id="UP000189670"/>
    </source>
</evidence>
<dbReference type="PROSITE" id="PS00606">
    <property type="entry name" value="KS3_1"/>
    <property type="match status" value="1"/>
</dbReference>
<dbReference type="SUPFAM" id="SSF52151">
    <property type="entry name" value="FabD/lysophospholipase-like"/>
    <property type="match status" value="1"/>
</dbReference>
<dbReference type="EMBL" id="ATBP01000005">
    <property type="protein sequence ID" value="ETR74504.1"/>
    <property type="molecule type" value="Genomic_DNA"/>
</dbReference>
<dbReference type="SMART" id="SM00825">
    <property type="entry name" value="PKS_KS"/>
    <property type="match status" value="1"/>
</dbReference>
<dbReference type="SMART" id="SM00827">
    <property type="entry name" value="PKS_AT"/>
    <property type="match status" value="1"/>
</dbReference>
<dbReference type="SUPFAM" id="SSF55048">
    <property type="entry name" value="Probable ACP-binding domain of malonyl-CoA ACP transacylase"/>
    <property type="match status" value="1"/>
</dbReference>
<dbReference type="InterPro" id="IPR014043">
    <property type="entry name" value="Acyl_transferase_dom"/>
</dbReference>
<organism evidence="9 10">
    <name type="scientific">Candidatus Magnetoglobus multicellularis str. Araruama</name>
    <dbReference type="NCBI Taxonomy" id="890399"/>
    <lineage>
        <taxon>Bacteria</taxon>
        <taxon>Pseudomonadati</taxon>
        <taxon>Thermodesulfobacteriota</taxon>
        <taxon>Desulfobacteria</taxon>
        <taxon>Desulfobacterales</taxon>
        <taxon>Desulfobacteraceae</taxon>
        <taxon>Candidatus Magnetoglobus</taxon>
    </lineage>
</organism>
<dbReference type="InterPro" id="IPR016039">
    <property type="entry name" value="Thiolase-like"/>
</dbReference>
<comment type="function">
    <text evidence="5">Involved in production of the polyketide antibiotic thailandamide.</text>
</comment>
<dbReference type="PANTHER" id="PTHR43775:SF37">
    <property type="entry name" value="SI:DKEY-61P9.11"/>
    <property type="match status" value="1"/>
</dbReference>
<dbReference type="InterPro" id="IPR013217">
    <property type="entry name" value="Methyltransf_12"/>
</dbReference>
<dbReference type="CDD" id="cd00833">
    <property type="entry name" value="PKS"/>
    <property type="match status" value="1"/>
</dbReference>
<dbReference type="InterPro" id="IPR006162">
    <property type="entry name" value="Ppantetheine_attach_site"/>
</dbReference>
<name>A0A1V1PIA9_9BACT</name>
<accession>A0A1V1PIA9</accession>
<evidence type="ECO:0000313" key="9">
    <source>
        <dbReference type="EMBL" id="ETR74504.1"/>
    </source>
</evidence>
<dbReference type="InterPro" id="IPR014030">
    <property type="entry name" value="Ketoacyl_synth_N"/>
</dbReference>